<keyword evidence="3" id="KW-1185">Reference proteome</keyword>
<evidence type="ECO:0000313" key="3">
    <source>
        <dbReference type="Proteomes" id="UP000636800"/>
    </source>
</evidence>
<organism evidence="2 4">
    <name type="scientific">Vanilla planifolia</name>
    <name type="common">Vanilla</name>
    <dbReference type="NCBI Taxonomy" id="51239"/>
    <lineage>
        <taxon>Eukaryota</taxon>
        <taxon>Viridiplantae</taxon>
        <taxon>Streptophyta</taxon>
        <taxon>Embryophyta</taxon>
        <taxon>Tracheophyta</taxon>
        <taxon>Spermatophyta</taxon>
        <taxon>Magnoliopsida</taxon>
        <taxon>Liliopsida</taxon>
        <taxon>Asparagales</taxon>
        <taxon>Orchidaceae</taxon>
        <taxon>Vanilloideae</taxon>
        <taxon>Vanilleae</taxon>
        <taxon>Vanilla</taxon>
    </lineage>
</organism>
<comment type="caution">
    <text evidence="2">The sequence shown here is derived from an EMBL/GenBank/DDBJ whole genome shotgun (WGS) entry which is preliminary data.</text>
</comment>
<dbReference type="Proteomes" id="UP000639772">
    <property type="component" value="Unassembled WGS sequence"/>
</dbReference>
<evidence type="ECO:0000313" key="4">
    <source>
        <dbReference type="Proteomes" id="UP000639772"/>
    </source>
</evidence>
<evidence type="ECO:0000313" key="2">
    <source>
        <dbReference type="EMBL" id="KAG0446243.1"/>
    </source>
</evidence>
<accession>A0A835U2A2</accession>
<dbReference type="EMBL" id="JADCNM010000601">
    <property type="protein sequence ID" value="KAG0446243.1"/>
    <property type="molecule type" value="Genomic_DNA"/>
</dbReference>
<proteinExistence type="predicted"/>
<dbReference type="AlphaFoldDB" id="A0A835U2A2"/>
<evidence type="ECO:0000313" key="1">
    <source>
        <dbReference type="EMBL" id="KAG0446227.1"/>
    </source>
</evidence>
<sequence length="85" mass="9325">MRRSQIKQKVVPSLPGVVKPGHYGLGEPITRNSIQGVFSASISEMGTSSASDPGIISRIWRQSTRIQNPFKRSVMTDSGFPRPAR</sequence>
<protein>
    <submittedName>
        <fullName evidence="2">Uncharacterized protein</fullName>
    </submittedName>
</protein>
<gene>
    <name evidence="1" type="ORF">HPP92_028936</name>
    <name evidence="2" type="ORF">HPP92_028946</name>
</gene>
<dbReference type="Proteomes" id="UP000636800">
    <property type="component" value="Unassembled WGS sequence"/>
</dbReference>
<dbReference type="EMBL" id="JADCNL010000600">
    <property type="protein sequence ID" value="KAG0446227.1"/>
    <property type="molecule type" value="Genomic_DNA"/>
</dbReference>
<reference evidence="3 4" key="1">
    <citation type="journal article" date="2020" name="Nat. Food">
        <title>A phased Vanilla planifolia genome enables genetic improvement of flavour and production.</title>
        <authorList>
            <person name="Hasing T."/>
            <person name="Tang H."/>
            <person name="Brym M."/>
            <person name="Khazi F."/>
            <person name="Huang T."/>
            <person name="Chambers A.H."/>
        </authorList>
    </citation>
    <scope>NUCLEOTIDE SEQUENCE [LARGE SCALE GENOMIC DNA]</scope>
    <source>
        <tissue evidence="2">Leaf</tissue>
    </source>
</reference>
<name>A0A835U2A2_VANPL</name>